<feature type="compositionally biased region" description="Basic and acidic residues" evidence="1">
    <location>
        <begin position="13"/>
        <end position="26"/>
    </location>
</feature>
<comment type="caution">
    <text evidence="2">The sequence shown here is derived from an EMBL/GenBank/DDBJ whole genome shotgun (WGS) entry which is preliminary data.</text>
</comment>
<dbReference type="EMBL" id="AGFM01000006">
    <property type="protein sequence ID" value="EHJ62802.1"/>
    <property type="molecule type" value="Genomic_DNA"/>
</dbReference>
<evidence type="ECO:0000256" key="1">
    <source>
        <dbReference type="SAM" id="MobiDB-lite"/>
    </source>
</evidence>
<reference evidence="2 3" key="1">
    <citation type="journal article" date="2012" name="J. Bacteriol.">
        <title>Genome sequence of benzo(a)pyrene-degrading bacterium Novosphingobium pentaromativorans US6-1.</title>
        <authorList>
            <person name="Luo Y.R."/>
            <person name="Kang S.G."/>
            <person name="Kim S.J."/>
            <person name="Kim M.R."/>
            <person name="Li N."/>
            <person name="Lee J.H."/>
            <person name="Kwon K.K."/>
        </authorList>
    </citation>
    <scope>NUCLEOTIDE SEQUENCE [LARGE SCALE GENOMIC DNA]</scope>
    <source>
        <strain evidence="2 3">US6-1</strain>
    </source>
</reference>
<accession>G6E7H9</accession>
<protein>
    <submittedName>
        <fullName evidence="2">Uncharacterized protein</fullName>
    </submittedName>
</protein>
<feature type="region of interest" description="Disordered" evidence="1">
    <location>
        <begin position="1"/>
        <end position="41"/>
    </location>
</feature>
<keyword evidence="3" id="KW-1185">Reference proteome</keyword>
<organism evidence="2 3">
    <name type="scientific">Novosphingobium pentaromativorans US6-1</name>
    <dbReference type="NCBI Taxonomy" id="1088721"/>
    <lineage>
        <taxon>Bacteria</taxon>
        <taxon>Pseudomonadati</taxon>
        <taxon>Pseudomonadota</taxon>
        <taxon>Alphaproteobacteria</taxon>
        <taxon>Sphingomonadales</taxon>
        <taxon>Sphingomonadaceae</taxon>
        <taxon>Novosphingobium</taxon>
    </lineage>
</organism>
<evidence type="ECO:0000313" key="2">
    <source>
        <dbReference type="EMBL" id="EHJ62802.1"/>
    </source>
</evidence>
<dbReference type="PATRIC" id="fig|1088721.3.peg.310"/>
<dbReference type="STRING" id="1088721.JI59_18535"/>
<sequence length="41" mass="5053">MLTDDEQVSAARRAREDEIREDERRRFNWRQQHPVTEEPIS</sequence>
<gene>
    <name evidence="2" type="ORF">NSU_0314</name>
</gene>
<name>G6E7H9_9SPHN</name>
<dbReference type="Proteomes" id="UP000004030">
    <property type="component" value="Unassembled WGS sequence"/>
</dbReference>
<evidence type="ECO:0000313" key="3">
    <source>
        <dbReference type="Proteomes" id="UP000004030"/>
    </source>
</evidence>
<proteinExistence type="predicted"/>
<dbReference type="AlphaFoldDB" id="G6E7H9"/>